<dbReference type="RefSeq" id="XP_070892657.1">
    <property type="nucleotide sequence ID" value="XM_071048878.1"/>
</dbReference>
<sequence length="187" mass="21913">MADEGIVLPNIAKTKILTNILSDPSRLVKVVQVRERFMVKVGASIQPLEAENMEFMATPGNIPIPKIVSKYIREALNKLRHIPSQGYFGNWNHTPYYKGILSTLNHDLSISGPFNNKELLYQALLKCLGQKESPHYVRLLREPIRHYYNLMVYCQRKPDWLELVPDIFNEYPVEYLMMRIFYISMFY</sequence>
<dbReference type="EMBL" id="JBFXLR010000094">
    <property type="protein sequence ID" value="KAL2837678.1"/>
    <property type="molecule type" value="Genomic_DNA"/>
</dbReference>
<comment type="caution">
    <text evidence="1">The sequence shown here is derived from an EMBL/GenBank/DDBJ whole genome shotgun (WGS) entry which is preliminary data.</text>
</comment>
<reference evidence="1 2" key="1">
    <citation type="submission" date="2024-07" db="EMBL/GenBank/DDBJ databases">
        <title>Section-level genome sequencing and comparative genomics of Aspergillus sections Usti and Cavernicolus.</title>
        <authorList>
            <consortium name="Lawrence Berkeley National Laboratory"/>
            <person name="Nybo J.L."/>
            <person name="Vesth T.C."/>
            <person name="Theobald S."/>
            <person name="Frisvad J.C."/>
            <person name="Larsen T.O."/>
            <person name="Kjaerboelling I."/>
            <person name="Rothschild-Mancinelli K."/>
            <person name="Lyhne E.K."/>
            <person name="Kogle M.E."/>
            <person name="Barry K."/>
            <person name="Clum A."/>
            <person name="Na H."/>
            <person name="Ledsgaard L."/>
            <person name="Lin J."/>
            <person name="Lipzen A."/>
            <person name="Kuo A."/>
            <person name="Riley R."/>
            <person name="Mondo S."/>
            <person name="LaButti K."/>
            <person name="Haridas S."/>
            <person name="Pangalinan J."/>
            <person name="Salamov A.A."/>
            <person name="Simmons B.A."/>
            <person name="Magnuson J.K."/>
            <person name="Chen J."/>
            <person name="Drula E."/>
            <person name="Henrissat B."/>
            <person name="Wiebenga A."/>
            <person name="Lubbers R.J."/>
            <person name="Gomes A.C."/>
            <person name="Macurrencykelacurrency M.R."/>
            <person name="Stajich J."/>
            <person name="Grigoriev I.V."/>
            <person name="Mortensen U.H."/>
            <person name="De vries R.P."/>
            <person name="Baker S.E."/>
            <person name="Andersen M.R."/>
        </authorList>
    </citation>
    <scope>NUCLEOTIDE SEQUENCE [LARGE SCALE GENOMIC DNA]</scope>
    <source>
        <strain evidence="1 2">CBS 756.74</strain>
    </source>
</reference>
<name>A0ABR4JC96_9EURO</name>
<protein>
    <submittedName>
        <fullName evidence="1">Uncharacterized protein</fullName>
    </submittedName>
</protein>
<dbReference type="Proteomes" id="UP001610444">
    <property type="component" value="Unassembled WGS sequence"/>
</dbReference>
<gene>
    <name evidence="1" type="ORF">BJX68DRAFT_280148</name>
</gene>
<keyword evidence="2" id="KW-1185">Reference proteome</keyword>
<evidence type="ECO:0000313" key="1">
    <source>
        <dbReference type="EMBL" id="KAL2837678.1"/>
    </source>
</evidence>
<proteinExistence type="predicted"/>
<accession>A0ABR4JC96</accession>
<organism evidence="1 2">
    <name type="scientific">Aspergillus pseudodeflectus</name>
    <dbReference type="NCBI Taxonomy" id="176178"/>
    <lineage>
        <taxon>Eukaryota</taxon>
        <taxon>Fungi</taxon>
        <taxon>Dikarya</taxon>
        <taxon>Ascomycota</taxon>
        <taxon>Pezizomycotina</taxon>
        <taxon>Eurotiomycetes</taxon>
        <taxon>Eurotiomycetidae</taxon>
        <taxon>Eurotiales</taxon>
        <taxon>Aspergillaceae</taxon>
        <taxon>Aspergillus</taxon>
        <taxon>Aspergillus subgen. Nidulantes</taxon>
    </lineage>
</organism>
<evidence type="ECO:0000313" key="2">
    <source>
        <dbReference type="Proteomes" id="UP001610444"/>
    </source>
</evidence>
<dbReference type="GeneID" id="98164042"/>